<sequence length="1010" mass="113988">MDRSDDFDDNMNQDNPTSLNDLLHTVQDMRDYLTRCSSEDQQKHDELTQRQEVIDRMLAAVSSIPSFVSHTSSPPRQFTTEDLSDYPEQPPPETEHVPLTPEQAPIEYSPRSDYLEGVQQNNEDENTPQEEESPPRYYEQLLASGAHLQSQTATPRKSPSKTPLSSKQGTPNDSRKRKQGDRNWRKDPLMISYLQRSDPSLTSIEQGRVSELEGKMKQFAAKSEDNEDGWDSPRSAFTSPIKSVHSLSMPDEPEPSRKHRKRDKDAPPKEKPFVNTPPIYRSGGLLEDVEEDDSADPEPIKQFDLLVQEQRQILKLNDSQRHYQRKRSEGSRSPIFPRHARKNKQTQSSSDLPTPTTPEKAEALQSKYHHSSHVYFASAPSQSTDSPVQLVSRHQPLADIQEESESKDILETTTKDNETIDEGDETEMIRQMSIRDENDLGMTTNTLNGGFVIDAEDTTHDSTHQIVDSMRHRDSLGRAATAPNPTPHEVNPSALSQHKTLYNDTHFTIEDEPQPTNVDDEGAFLNYENIHSPNEEHEAEPSTEKPTLSKSHPTLPTLHSEGSQKSERERPISDTFTPIDPLNSTMPNIPVEQKPTSHHLASTYSASSSRSSTISKPKPLAQTQPAIHSTPSIPPTMQPNDAHFQPEQARTVTFAQNDDQVFVQSSPSATSQPSSFTKTSKDSKLINDNMLTEAAAMWNDEPHSESDDERSDDRKVAMQAAVLRGCGVLKGNVFLRRDQTRENTAMSGTGIEGDETFTSKTKRKPMVPPKSENVFKHPPTILDALGQEMIREYMEAKEEKEQTAQIDDETVQPDEHAEQYDQQQFYAAGIVVEDEPKKRSERMAWLDDDKTQRVIDEEVLQVFERRVKQEKEKEKTLKTIEATRRSGTKNMTFQSARNTQKVTPNRQTRMMGTSALTPTPKKKKLNSSTPLQSSFVLHLTRPETRTSCGHNPPPFSPAKYCRLESVQKKRMEHTAHTLAMLAAGATPEDLALNECTNTRSQNDQIVNSIQ</sequence>
<feature type="compositionally biased region" description="Acidic residues" evidence="1">
    <location>
        <begin position="1"/>
        <end position="11"/>
    </location>
</feature>
<feature type="compositionally biased region" description="Polar residues" evidence="1">
    <location>
        <begin position="894"/>
        <end position="917"/>
    </location>
</feature>
<feature type="compositionally biased region" description="Acidic residues" evidence="1">
    <location>
        <begin position="122"/>
        <end position="132"/>
    </location>
</feature>
<feature type="region of interest" description="Disordered" evidence="1">
    <location>
        <begin position="894"/>
        <end position="931"/>
    </location>
</feature>
<organism evidence="2 3">
    <name type="scientific">Blattamonas nauphoetae</name>
    <dbReference type="NCBI Taxonomy" id="2049346"/>
    <lineage>
        <taxon>Eukaryota</taxon>
        <taxon>Metamonada</taxon>
        <taxon>Preaxostyla</taxon>
        <taxon>Oxymonadida</taxon>
        <taxon>Blattamonas</taxon>
    </lineage>
</organism>
<feature type="compositionally biased region" description="Basic and acidic residues" evidence="1">
    <location>
        <begin position="318"/>
        <end position="330"/>
    </location>
</feature>
<feature type="compositionally biased region" description="Polar residues" evidence="1">
    <location>
        <begin position="194"/>
        <end position="205"/>
    </location>
</feature>
<feature type="region of interest" description="Disordered" evidence="1">
    <location>
        <begin position="1"/>
        <end position="20"/>
    </location>
</feature>
<feature type="compositionally biased region" description="Polar residues" evidence="1">
    <location>
        <begin position="147"/>
        <end position="172"/>
    </location>
</feature>
<accession>A0ABQ9XNT9</accession>
<evidence type="ECO:0000313" key="2">
    <source>
        <dbReference type="EMBL" id="KAK2951911.1"/>
    </source>
</evidence>
<feature type="compositionally biased region" description="Low complexity" evidence="1">
    <location>
        <begin position="598"/>
        <end position="615"/>
    </location>
</feature>
<feature type="region of interest" description="Disordered" evidence="1">
    <location>
        <begin position="664"/>
        <end position="685"/>
    </location>
</feature>
<feature type="compositionally biased region" description="Basic and acidic residues" evidence="1">
    <location>
        <begin position="562"/>
        <end position="572"/>
    </location>
</feature>
<feature type="compositionally biased region" description="Basic and acidic residues" evidence="1">
    <location>
        <begin position="263"/>
        <end position="272"/>
    </location>
</feature>
<evidence type="ECO:0000313" key="3">
    <source>
        <dbReference type="Proteomes" id="UP001281761"/>
    </source>
</evidence>
<proteinExistence type="predicted"/>
<feature type="region of interest" description="Disordered" evidence="1">
    <location>
        <begin position="65"/>
        <end position="369"/>
    </location>
</feature>
<comment type="caution">
    <text evidence="2">The sequence shown here is derived from an EMBL/GenBank/DDBJ whole genome shotgun (WGS) entry which is preliminary data.</text>
</comment>
<keyword evidence="3" id="KW-1185">Reference proteome</keyword>
<feature type="compositionally biased region" description="Polar residues" evidence="1">
    <location>
        <begin position="65"/>
        <end position="81"/>
    </location>
</feature>
<dbReference type="EMBL" id="JARBJD010000111">
    <property type="protein sequence ID" value="KAK2951911.1"/>
    <property type="molecule type" value="Genomic_DNA"/>
</dbReference>
<evidence type="ECO:0000256" key="1">
    <source>
        <dbReference type="SAM" id="MobiDB-lite"/>
    </source>
</evidence>
<reference evidence="2 3" key="1">
    <citation type="journal article" date="2022" name="bioRxiv">
        <title>Genomics of Preaxostyla Flagellates Illuminates Evolutionary Transitions and the Path Towards Mitochondrial Loss.</title>
        <authorList>
            <person name="Novak L.V.F."/>
            <person name="Treitli S.C."/>
            <person name="Pyrih J."/>
            <person name="Halakuc P."/>
            <person name="Pipaliya S.V."/>
            <person name="Vacek V."/>
            <person name="Brzon O."/>
            <person name="Soukal P."/>
            <person name="Eme L."/>
            <person name="Dacks J.B."/>
            <person name="Karnkowska A."/>
            <person name="Elias M."/>
            <person name="Hampl V."/>
        </authorList>
    </citation>
    <scope>NUCLEOTIDE SEQUENCE [LARGE SCALE GENOMIC DNA]</scope>
    <source>
        <strain evidence="2">NAU3</strain>
        <tissue evidence="2">Gut</tissue>
    </source>
</reference>
<feature type="compositionally biased region" description="Polar residues" evidence="1">
    <location>
        <begin position="544"/>
        <end position="554"/>
    </location>
</feature>
<gene>
    <name evidence="2" type="ORF">BLNAU_13147</name>
</gene>
<name>A0ABQ9XNT9_9EUKA</name>
<protein>
    <submittedName>
        <fullName evidence="2">Uncharacterized protein</fullName>
    </submittedName>
</protein>
<feature type="region of interest" description="Disordered" evidence="1">
    <location>
        <begin position="534"/>
        <end position="642"/>
    </location>
</feature>
<dbReference type="Proteomes" id="UP001281761">
    <property type="component" value="Unassembled WGS sequence"/>
</dbReference>
<feature type="compositionally biased region" description="Acidic residues" evidence="1">
    <location>
        <begin position="287"/>
        <end position="296"/>
    </location>
</feature>
<feature type="compositionally biased region" description="Low complexity" evidence="1">
    <location>
        <begin position="664"/>
        <end position="675"/>
    </location>
</feature>
<feature type="region of interest" description="Disordered" evidence="1">
    <location>
        <begin position="745"/>
        <end position="777"/>
    </location>
</feature>
<feature type="compositionally biased region" description="Polar residues" evidence="1">
    <location>
        <begin position="621"/>
        <end position="631"/>
    </location>
</feature>
<feature type="compositionally biased region" description="Basic and acidic residues" evidence="1">
    <location>
        <begin position="534"/>
        <end position="543"/>
    </location>
</feature>
<feature type="compositionally biased region" description="Polar residues" evidence="1">
    <location>
        <begin position="345"/>
        <end position="354"/>
    </location>
</feature>